<keyword evidence="2" id="KW-0472">Membrane</keyword>
<evidence type="ECO:0000256" key="2">
    <source>
        <dbReference type="SAM" id="Phobius"/>
    </source>
</evidence>
<feature type="region of interest" description="Disordered" evidence="1">
    <location>
        <begin position="17"/>
        <end position="42"/>
    </location>
</feature>
<dbReference type="Proteomes" id="UP000017836">
    <property type="component" value="Unassembled WGS sequence"/>
</dbReference>
<reference evidence="4" key="1">
    <citation type="journal article" date="2013" name="Science">
        <title>The Amborella genome and the evolution of flowering plants.</title>
        <authorList>
            <consortium name="Amborella Genome Project"/>
        </authorList>
    </citation>
    <scope>NUCLEOTIDE SEQUENCE [LARGE SCALE GENOMIC DNA]</scope>
</reference>
<evidence type="ECO:0008006" key="5">
    <source>
        <dbReference type="Google" id="ProtNLM"/>
    </source>
</evidence>
<proteinExistence type="predicted"/>
<evidence type="ECO:0000313" key="4">
    <source>
        <dbReference type="Proteomes" id="UP000017836"/>
    </source>
</evidence>
<gene>
    <name evidence="3" type="ORF">AMTR_s00033p00024200</name>
</gene>
<dbReference type="HOGENOM" id="CLU_2052779_0_0_1"/>
<evidence type="ECO:0000313" key="3">
    <source>
        <dbReference type="EMBL" id="ERN14170.1"/>
    </source>
</evidence>
<keyword evidence="2" id="KW-0812">Transmembrane</keyword>
<feature type="transmembrane region" description="Helical" evidence="2">
    <location>
        <begin position="90"/>
        <end position="109"/>
    </location>
</feature>
<feature type="compositionally biased region" description="Polar residues" evidence="1">
    <location>
        <begin position="33"/>
        <end position="42"/>
    </location>
</feature>
<keyword evidence="2" id="KW-1133">Transmembrane helix</keyword>
<dbReference type="Gramene" id="ERN14170">
    <property type="protein sequence ID" value="ERN14170"/>
    <property type="gene ID" value="AMTR_s00033p00024200"/>
</dbReference>
<organism evidence="3 4">
    <name type="scientific">Amborella trichopoda</name>
    <dbReference type="NCBI Taxonomy" id="13333"/>
    <lineage>
        <taxon>Eukaryota</taxon>
        <taxon>Viridiplantae</taxon>
        <taxon>Streptophyta</taxon>
        <taxon>Embryophyta</taxon>
        <taxon>Tracheophyta</taxon>
        <taxon>Spermatophyta</taxon>
        <taxon>Magnoliopsida</taxon>
        <taxon>Amborellales</taxon>
        <taxon>Amborellaceae</taxon>
        <taxon>Amborella</taxon>
    </lineage>
</organism>
<sequence>MNTKLSRLEVALHNAMNLTPVPDDDDRDDDRNSASSASPCSCTHSCQNNNFVIGEFAGFRGEGARELTMRDCRGVSEKLGFFYSGGDRKAYLWIFIIGVVFGFMYARFLPPYNKEKFIPT</sequence>
<keyword evidence="4" id="KW-1185">Reference proteome</keyword>
<name>U5CW54_AMBTC</name>
<dbReference type="EMBL" id="KI392557">
    <property type="protein sequence ID" value="ERN14170.1"/>
    <property type="molecule type" value="Genomic_DNA"/>
</dbReference>
<dbReference type="AlphaFoldDB" id="U5CW54"/>
<accession>U5CW54</accession>
<evidence type="ECO:0000256" key="1">
    <source>
        <dbReference type="SAM" id="MobiDB-lite"/>
    </source>
</evidence>
<protein>
    <recommendedName>
        <fullName evidence="5">Transmembrane protein</fullName>
    </recommendedName>
</protein>